<dbReference type="SUPFAM" id="SSF50475">
    <property type="entry name" value="FMN-binding split barrel"/>
    <property type="match status" value="1"/>
</dbReference>
<name>A0A9X1QKI1_9SPHN</name>
<evidence type="ECO:0000313" key="1">
    <source>
        <dbReference type="EMBL" id="MCF2515326.1"/>
    </source>
</evidence>
<dbReference type="InterPro" id="IPR007396">
    <property type="entry name" value="TR_PAI2-type"/>
</dbReference>
<dbReference type="PANTHER" id="PTHR35802">
    <property type="entry name" value="PROTEASE SYNTHASE AND SPORULATION PROTEIN PAI 2"/>
    <property type="match status" value="1"/>
</dbReference>
<organism evidence="1 2">
    <name type="scientific">Sphingomonas cremea</name>
    <dbReference type="NCBI Taxonomy" id="2904799"/>
    <lineage>
        <taxon>Bacteria</taxon>
        <taxon>Pseudomonadati</taxon>
        <taxon>Pseudomonadota</taxon>
        <taxon>Alphaproteobacteria</taxon>
        <taxon>Sphingomonadales</taxon>
        <taxon>Sphingomonadaceae</taxon>
        <taxon>Sphingomonas</taxon>
    </lineage>
</organism>
<dbReference type="AlphaFoldDB" id="A0A9X1QKI1"/>
<dbReference type="Gene3D" id="2.30.110.10">
    <property type="entry name" value="Electron Transport, Fmn-binding Protein, Chain A"/>
    <property type="match status" value="1"/>
</dbReference>
<accession>A0A9X1QKI1</accession>
<protein>
    <submittedName>
        <fullName evidence="1">FMN-binding negative transcriptional regulator</fullName>
    </submittedName>
</protein>
<gene>
    <name evidence="1" type="ORF">LVY65_09655</name>
</gene>
<dbReference type="Pfam" id="PF04299">
    <property type="entry name" value="FMN_bind_2"/>
    <property type="match status" value="1"/>
</dbReference>
<keyword evidence="2" id="KW-1185">Reference proteome</keyword>
<dbReference type="RefSeq" id="WP_235067861.1">
    <property type="nucleotide sequence ID" value="NZ_JAKFGM010000002.1"/>
</dbReference>
<sequence>MHPNRVFDWQDKSEMLHFAADRSFAHIFTASNDGLFVVHAPVLVTKEGRIWFHVSRRNRIADRLDAQPLLISISGRDGYHSANWYVSENQVPTWHYETVEIEGVSRQLSDEQLVMLLDGLSDLHERRHSPDRPWTRGKMAPGKFEAMTKAIVGFEVDPTEIRGTRKFNQHKAADDLAATIEGQRGVGRDDIVAAISEVGGHE</sequence>
<comment type="caution">
    <text evidence="1">The sequence shown here is derived from an EMBL/GenBank/DDBJ whole genome shotgun (WGS) entry which is preliminary data.</text>
</comment>
<dbReference type="PANTHER" id="PTHR35802:SF1">
    <property type="entry name" value="PROTEASE SYNTHASE AND SPORULATION PROTEIN PAI 2"/>
    <property type="match status" value="1"/>
</dbReference>
<reference evidence="1" key="1">
    <citation type="submission" date="2022-01" db="EMBL/GenBank/DDBJ databases">
        <authorList>
            <person name="Jo J.-H."/>
            <person name="Im W.-T."/>
        </authorList>
    </citation>
    <scope>NUCLEOTIDE SEQUENCE</scope>
    <source>
        <strain evidence="1">G124</strain>
    </source>
</reference>
<dbReference type="InterPro" id="IPR012349">
    <property type="entry name" value="Split_barrel_FMN-bd"/>
</dbReference>
<proteinExistence type="predicted"/>
<dbReference type="EMBL" id="JAKFGM010000002">
    <property type="protein sequence ID" value="MCF2515326.1"/>
    <property type="molecule type" value="Genomic_DNA"/>
</dbReference>
<evidence type="ECO:0000313" key="2">
    <source>
        <dbReference type="Proteomes" id="UP001139410"/>
    </source>
</evidence>
<dbReference type="PIRSF" id="PIRSF010372">
    <property type="entry name" value="PaiB"/>
    <property type="match status" value="1"/>
</dbReference>
<dbReference type="Proteomes" id="UP001139410">
    <property type="component" value="Unassembled WGS sequence"/>
</dbReference>